<evidence type="ECO:0000256" key="4">
    <source>
        <dbReference type="SAM" id="Coils"/>
    </source>
</evidence>
<name>A0A3P1SWB8_9GAMM</name>
<keyword evidence="2" id="KW-0813">Transport</keyword>
<evidence type="ECO:0000313" key="5">
    <source>
        <dbReference type="EMBL" id="RRD01507.1"/>
    </source>
</evidence>
<gene>
    <name evidence="5" type="ORF">EHS89_02815</name>
</gene>
<keyword evidence="4" id="KW-0175">Coiled coil</keyword>
<evidence type="ECO:0000313" key="6">
    <source>
        <dbReference type="Proteomes" id="UP000267535"/>
    </source>
</evidence>
<protein>
    <submittedName>
        <fullName evidence="5">V-type ATP synthase subunit D</fullName>
        <ecNumber evidence="5">3.6.3.14</ecNumber>
    </submittedName>
</protein>
<dbReference type="Proteomes" id="UP000267535">
    <property type="component" value="Unassembled WGS sequence"/>
</dbReference>
<comment type="similarity">
    <text evidence="1">Belongs to the V-ATPase D subunit family.</text>
</comment>
<organism evidence="5 6">
    <name type="scientific">Amphritea balenae</name>
    <dbReference type="NCBI Taxonomy" id="452629"/>
    <lineage>
        <taxon>Bacteria</taxon>
        <taxon>Pseudomonadati</taxon>
        <taxon>Pseudomonadota</taxon>
        <taxon>Gammaproteobacteria</taxon>
        <taxon>Oceanospirillales</taxon>
        <taxon>Oceanospirillaceae</taxon>
        <taxon>Amphritea</taxon>
    </lineage>
</organism>
<sequence>MPTTVHRPATKAELVSLKIELRVAQDGLDLLERKRDMLMAEGLKQLRQAKTLRQEVTKAWAVIHNNWQDTLEHESPHTLKRLAEAVEHSALPGDSNRRWMSVELAELSLEKQPLRLLGSISQVGIRPEQMRGMLAELMPDLVTLMSLETNIRRIADSLKQCHRQVNALNQVVIPELAQEKSRIEQRLEEKEREAIFQVKRLKARLL</sequence>
<dbReference type="AlphaFoldDB" id="A0A3P1SWB8"/>
<keyword evidence="3" id="KW-0406">Ion transport</keyword>
<proteinExistence type="inferred from homology"/>
<comment type="caution">
    <text evidence="5">The sequence shown here is derived from an EMBL/GenBank/DDBJ whole genome shotgun (WGS) entry which is preliminary data.</text>
</comment>
<evidence type="ECO:0000256" key="2">
    <source>
        <dbReference type="ARBA" id="ARBA00022448"/>
    </source>
</evidence>
<dbReference type="OrthoDB" id="9781718at2"/>
<reference evidence="5 6" key="1">
    <citation type="submission" date="2018-11" db="EMBL/GenBank/DDBJ databases">
        <title>The draft genome sequence of Amphritea balenae JAMM 1525T.</title>
        <authorList>
            <person name="Fang Z."/>
            <person name="Zhang Y."/>
            <person name="Han X."/>
        </authorList>
    </citation>
    <scope>NUCLEOTIDE SEQUENCE [LARGE SCALE GENOMIC DNA]</scope>
    <source>
        <strain evidence="5 6">JAMM 1525</strain>
    </source>
</reference>
<dbReference type="RefSeq" id="WP_124924581.1">
    <property type="nucleotide sequence ID" value="NZ_BMOH01000001.1"/>
</dbReference>
<feature type="coiled-coil region" evidence="4">
    <location>
        <begin position="14"/>
        <end position="41"/>
    </location>
</feature>
<dbReference type="InterPro" id="IPR002699">
    <property type="entry name" value="V_ATPase_D"/>
</dbReference>
<dbReference type="NCBIfam" id="TIGR00309">
    <property type="entry name" value="V_ATPase_subD"/>
    <property type="match status" value="1"/>
</dbReference>
<dbReference type="GO" id="GO:0016787">
    <property type="term" value="F:hydrolase activity"/>
    <property type="evidence" value="ECO:0007669"/>
    <property type="project" value="UniProtKB-KW"/>
</dbReference>
<dbReference type="Gene3D" id="1.10.287.3240">
    <property type="match status" value="1"/>
</dbReference>
<dbReference type="EC" id="3.6.3.14" evidence="5"/>
<evidence type="ECO:0000256" key="1">
    <source>
        <dbReference type="ARBA" id="ARBA00005850"/>
    </source>
</evidence>
<dbReference type="GO" id="GO:0046961">
    <property type="term" value="F:proton-transporting ATPase activity, rotational mechanism"/>
    <property type="evidence" value="ECO:0007669"/>
    <property type="project" value="InterPro"/>
</dbReference>
<evidence type="ECO:0000256" key="3">
    <source>
        <dbReference type="ARBA" id="ARBA00023065"/>
    </source>
</evidence>
<keyword evidence="5" id="KW-0378">Hydrolase</keyword>
<feature type="coiled-coil region" evidence="4">
    <location>
        <begin position="173"/>
        <end position="204"/>
    </location>
</feature>
<accession>A0A3P1SWB8</accession>
<dbReference type="PANTHER" id="PTHR11671">
    <property type="entry name" value="V-TYPE ATP SYNTHASE SUBUNIT D"/>
    <property type="match status" value="1"/>
</dbReference>
<dbReference type="EMBL" id="RQXV01000001">
    <property type="protein sequence ID" value="RRD01507.1"/>
    <property type="molecule type" value="Genomic_DNA"/>
</dbReference>
<dbReference type="Pfam" id="PF01813">
    <property type="entry name" value="ATP-synt_D"/>
    <property type="match status" value="1"/>
</dbReference>
<keyword evidence="6" id="KW-1185">Reference proteome</keyword>